<dbReference type="CDD" id="cd00090">
    <property type="entry name" value="HTH_ARSR"/>
    <property type="match status" value="1"/>
</dbReference>
<name>A0A849HHJ2_9MICO</name>
<dbReference type="Proteomes" id="UP000588586">
    <property type="component" value="Unassembled WGS sequence"/>
</dbReference>
<accession>A0A849HHJ2</accession>
<evidence type="ECO:0000313" key="2">
    <source>
        <dbReference type="Proteomes" id="UP000588586"/>
    </source>
</evidence>
<dbReference type="EMBL" id="JABEPQ010000002">
    <property type="protein sequence ID" value="NNM46044.1"/>
    <property type="molecule type" value="Genomic_DNA"/>
</dbReference>
<keyword evidence="2" id="KW-1185">Reference proteome</keyword>
<reference evidence="1 2" key="1">
    <citation type="submission" date="2020-04" db="EMBL/GenBank/DDBJ databases">
        <title>Knoellia sp. isolate from air conditioner.</title>
        <authorList>
            <person name="Chea S."/>
            <person name="Kim D.-U."/>
        </authorList>
    </citation>
    <scope>NUCLEOTIDE SEQUENCE [LARGE SCALE GENOMIC DNA]</scope>
    <source>
        <strain evidence="1 2">DB2414S</strain>
    </source>
</reference>
<sequence>MTTPDPLAAVGALAEPTRRALYDAVAQADAPIGREQAAEQIGVPAHSAKFHLDRLVDEGLLEVEYRRPEGRSGPGAGRPTKLYRRAGADVTVSLPPRHYDVAAQVLADAVEQATTAGMPLPDAVREAAVRAGRALAAEPPAPRARRPLRRLAELLRRRGYEPRVDDRDEELMLANCPFDRLARHHTELVCGLNLALVEGAVEGLGGGVEPRLDPAPGYCCVRATAT</sequence>
<dbReference type="SUPFAM" id="SSF46785">
    <property type="entry name" value="Winged helix' DNA-binding domain"/>
    <property type="match status" value="1"/>
</dbReference>
<proteinExistence type="predicted"/>
<comment type="caution">
    <text evidence="1">The sequence shown here is derived from an EMBL/GenBank/DDBJ whole genome shotgun (WGS) entry which is preliminary data.</text>
</comment>
<dbReference type="InterPro" id="IPR036388">
    <property type="entry name" value="WH-like_DNA-bd_sf"/>
</dbReference>
<dbReference type="AlphaFoldDB" id="A0A849HHJ2"/>
<organism evidence="1 2">
    <name type="scientific">Knoellia koreensis</name>
    <dbReference type="NCBI Taxonomy" id="2730921"/>
    <lineage>
        <taxon>Bacteria</taxon>
        <taxon>Bacillati</taxon>
        <taxon>Actinomycetota</taxon>
        <taxon>Actinomycetes</taxon>
        <taxon>Micrococcales</taxon>
        <taxon>Intrasporangiaceae</taxon>
        <taxon>Knoellia</taxon>
    </lineage>
</organism>
<protein>
    <submittedName>
        <fullName evidence="1">Helix-turn-helix domain-containing protein</fullName>
    </submittedName>
</protein>
<dbReference type="InterPro" id="IPR011991">
    <property type="entry name" value="ArsR-like_HTH"/>
</dbReference>
<gene>
    <name evidence="1" type="ORF">HJG52_08485</name>
</gene>
<dbReference type="InterPro" id="IPR036390">
    <property type="entry name" value="WH_DNA-bd_sf"/>
</dbReference>
<dbReference type="Gene3D" id="1.10.10.10">
    <property type="entry name" value="Winged helix-like DNA-binding domain superfamily/Winged helix DNA-binding domain"/>
    <property type="match status" value="1"/>
</dbReference>
<evidence type="ECO:0000313" key="1">
    <source>
        <dbReference type="EMBL" id="NNM46044.1"/>
    </source>
</evidence>
<dbReference type="RefSeq" id="WP_171243194.1">
    <property type="nucleotide sequence ID" value="NZ_JABEPQ010000002.1"/>
</dbReference>
<dbReference type="Pfam" id="PF12840">
    <property type="entry name" value="HTH_20"/>
    <property type="match status" value="1"/>
</dbReference>